<accession>A0A4Q4SY99</accession>
<feature type="compositionally biased region" description="Polar residues" evidence="1">
    <location>
        <begin position="835"/>
        <end position="847"/>
    </location>
</feature>
<dbReference type="OrthoDB" id="1729737at2759"/>
<evidence type="ECO:0000259" key="3">
    <source>
        <dbReference type="PROSITE" id="PS51468"/>
    </source>
</evidence>
<feature type="compositionally biased region" description="Low complexity" evidence="1">
    <location>
        <begin position="882"/>
        <end position="894"/>
    </location>
</feature>
<feature type="compositionally biased region" description="Polar residues" evidence="1">
    <location>
        <begin position="954"/>
        <end position="965"/>
    </location>
</feature>
<evidence type="ECO:0008006" key="6">
    <source>
        <dbReference type="Google" id="ProtNLM"/>
    </source>
</evidence>
<dbReference type="SMART" id="SM00327">
    <property type="entry name" value="VWA"/>
    <property type="match status" value="1"/>
</dbReference>
<dbReference type="InterPro" id="IPR002035">
    <property type="entry name" value="VWF_A"/>
</dbReference>
<dbReference type="SUPFAM" id="SSF53300">
    <property type="entry name" value="vWA-like"/>
    <property type="match status" value="1"/>
</dbReference>
<evidence type="ECO:0000313" key="5">
    <source>
        <dbReference type="Proteomes" id="UP000293360"/>
    </source>
</evidence>
<feature type="compositionally biased region" description="Basic and acidic residues" evidence="1">
    <location>
        <begin position="967"/>
        <end position="976"/>
    </location>
</feature>
<dbReference type="PANTHER" id="PTHR45737:SF6">
    <property type="entry name" value="VON WILLEBRAND FACTOR A DOMAIN-CONTAINING PROTEIN 5A"/>
    <property type="match status" value="1"/>
</dbReference>
<name>A0A4Q4SY99_9PEZI</name>
<dbReference type="PROSITE" id="PS51468">
    <property type="entry name" value="VIT"/>
    <property type="match status" value="1"/>
</dbReference>
<gene>
    <name evidence="4" type="ORF">DL764_009355</name>
</gene>
<feature type="region of interest" description="Disordered" evidence="1">
    <location>
        <begin position="1324"/>
        <end position="1451"/>
    </location>
</feature>
<feature type="compositionally biased region" description="Polar residues" evidence="1">
    <location>
        <begin position="977"/>
        <end position="989"/>
    </location>
</feature>
<dbReference type="Gene3D" id="3.40.50.410">
    <property type="entry name" value="von Willebrand factor, type A domain"/>
    <property type="match status" value="1"/>
</dbReference>
<evidence type="ECO:0000313" key="4">
    <source>
        <dbReference type="EMBL" id="RYO84285.1"/>
    </source>
</evidence>
<feature type="domain" description="VWFA" evidence="2">
    <location>
        <begin position="375"/>
        <end position="522"/>
    </location>
</feature>
<feature type="compositionally biased region" description="Pro residues" evidence="1">
    <location>
        <begin position="1439"/>
        <end position="1451"/>
    </location>
</feature>
<dbReference type="InterPro" id="IPR036465">
    <property type="entry name" value="vWFA_dom_sf"/>
</dbReference>
<dbReference type="Proteomes" id="UP000293360">
    <property type="component" value="Unassembled WGS sequence"/>
</dbReference>
<dbReference type="Pfam" id="PF13768">
    <property type="entry name" value="VWA_3"/>
    <property type="match status" value="1"/>
</dbReference>
<comment type="caution">
    <text evidence="4">The sequence shown here is derived from an EMBL/GenBank/DDBJ whole genome shotgun (WGS) entry which is preliminary data.</text>
</comment>
<feature type="region of interest" description="Disordered" evidence="1">
    <location>
        <begin position="747"/>
        <end position="862"/>
    </location>
</feature>
<reference evidence="4 5" key="1">
    <citation type="submission" date="2018-06" db="EMBL/GenBank/DDBJ databases">
        <title>Complete Genomes of Monosporascus.</title>
        <authorList>
            <person name="Robinson A.J."/>
            <person name="Natvig D.O."/>
        </authorList>
    </citation>
    <scope>NUCLEOTIDE SEQUENCE [LARGE SCALE GENOMIC DNA]</scope>
    <source>
        <strain evidence="4 5">CBS 110550</strain>
    </source>
</reference>
<sequence length="1451" mass="158000">MVFNSPGIYWDDREPIPPAVRGQLELEQSIARWQHREPRDFARVIQDENLPHRPRFEVREAEIHLDREPAVEPAAQPQGHGAAAIANFTDDGFLPPLSASVKAQLIQDTAKVTVTQLFANESNVVIPKTSYTFPLPQGCTVTDFVCRFGSNKILRGKIKPKEDAFDTFNNATRQGQPAALLDQNTTEMFTTALGNIPANCRLKAEISFILLLPYKFNSGEGLTTFTLPLYIAPRFGTPSPSLQEALRSSTNLRSLQIEVDILAPENINSVSCETHAVRVEMGVGSRTCQTWQEFVESGEREVHKSALITLEQTETQLDRDFVLEIRTKPEDGLEQPQACVESHPELPHHRAVMLTIPPNLMLRNNEAVNNTTNGEIVFVADRSGSMSDKIVALKSAMQFFLKGIPRGRHFNVWCFGDRFEHLWPRSQLYSQQSLQNALEYVAWDFRSDMGGTELLPALRAVIAAGSGYQTMDIVTLTDGQVWDLKETLDFVEKTRKLTEGRVRFFCLGIGAAVSHALVEGIAKLGGGYAEVIPLASQGGWESRVVAVLKAALTDHTGIIDIEMDGQAEVDGPTTGIVRPSEDDSTNYLNPAKKLMQSPVQAFTLSPFLRNRVFMLFESLDPPFPIERIQLQAKRPGSEQVSIWIPIKTLNLPGTTVHKLAARALLGDLERGQSHIHLGPNAPPPNSSQERAMVKKEGERLGCKWSLVSQWTSFVGVEESFSETEDNQDPYMDGGEFAVQVVPGDDLDLLRPRGTQGNHAFTGLLEHGSGAPNSEDSNRSESEESDTEGWRLHYGTGSRNDDDNDDGSDGPGGPGGPAHGAGANTGRDLGGRSYQGPYQGSQTGNGRSNAGHPGAVDTWGGAQNTYNQVSQDDLISWWSSVMSSLWSPPSSTSDPQMQNGLAPTASRQSQSSSLWAQEVTPEGTLRPQTVADTPPMPPFSFPEIPVLATGVISSNLQESSATTPIQRTEGDRPDTKNFRVSPSFSTSSEYKQSKDGTETNTSIGLDHDPWDSYIPLMDKPAASIYTPTSFMGAHKKDSKQNLDKKADSYMPLMDKPAASIYTPTSFMGAHKKDSKQNLDKKADPFLRRRKAPASEASTLSSAISAPHFNLPAASAMMETPSLQAKSTDDKAKEAFIGELLTYQLHDGSFSIPDSGVVSLLGQPFSNAIRALTNLIEPKYELWGHSEIPKLAFAAAIIAVLEDQLTSKKTLWELMAQKARDFISGLLWDVGSIIQDAKDQLLGIQLTWNVTVAPHAAGLTSVRSSPLGVGNDAVTRAFAQAIRRITGSKVEGSYSQCPPSDANRDSDPPWILGKLKAPSKRMALVDAPGSTAGDHASQASASIEGSARDPQQAPGSEEEPPTRRRSSRSFSSFLSRLSTTKPKSKTSLPSLRAGLSSRLRPPDPATNKTPTAQTLAPPPPPTQRSPVVPALTSKATRDVPWIPPPPSPMSIDE</sequence>
<dbReference type="SMART" id="SM00609">
    <property type="entry name" value="VIT"/>
    <property type="match status" value="1"/>
</dbReference>
<dbReference type="PROSITE" id="PS50234">
    <property type="entry name" value="VWFA"/>
    <property type="match status" value="1"/>
</dbReference>
<dbReference type="InterPro" id="IPR013694">
    <property type="entry name" value="VIT"/>
</dbReference>
<dbReference type="PANTHER" id="PTHR45737">
    <property type="entry name" value="VON WILLEBRAND FACTOR A DOMAIN-CONTAINING PROTEIN 5A"/>
    <property type="match status" value="1"/>
</dbReference>
<protein>
    <recommendedName>
        <fullName evidence="6">VWFA domain-containing protein</fullName>
    </recommendedName>
</protein>
<feature type="domain" description="VIT" evidence="3">
    <location>
        <begin position="80"/>
        <end position="210"/>
    </location>
</feature>
<feature type="compositionally biased region" description="Polar residues" evidence="1">
    <location>
        <begin position="1377"/>
        <end position="1387"/>
    </location>
</feature>
<feature type="region of interest" description="Disordered" evidence="1">
    <location>
        <begin position="954"/>
        <end position="1005"/>
    </location>
</feature>
<dbReference type="STRING" id="155417.A0A4Q4SY99"/>
<organism evidence="4 5">
    <name type="scientific">Monosporascus ibericus</name>
    <dbReference type="NCBI Taxonomy" id="155417"/>
    <lineage>
        <taxon>Eukaryota</taxon>
        <taxon>Fungi</taxon>
        <taxon>Dikarya</taxon>
        <taxon>Ascomycota</taxon>
        <taxon>Pezizomycotina</taxon>
        <taxon>Sordariomycetes</taxon>
        <taxon>Xylariomycetidae</taxon>
        <taxon>Xylariales</taxon>
        <taxon>Xylariales incertae sedis</taxon>
        <taxon>Monosporascus</taxon>
    </lineage>
</organism>
<feature type="compositionally biased region" description="Gly residues" evidence="1">
    <location>
        <begin position="808"/>
        <end position="818"/>
    </location>
</feature>
<keyword evidence="5" id="KW-1185">Reference proteome</keyword>
<evidence type="ECO:0000259" key="2">
    <source>
        <dbReference type="PROSITE" id="PS50234"/>
    </source>
</evidence>
<dbReference type="Pfam" id="PF08487">
    <property type="entry name" value="VIT"/>
    <property type="match status" value="1"/>
</dbReference>
<proteinExistence type="predicted"/>
<feature type="region of interest" description="Disordered" evidence="1">
    <location>
        <begin position="882"/>
        <end position="936"/>
    </location>
</feature>
<evidence type="ECO:0000256" key="1">
    <source>
        <dbReference type="SAM" id="MobiDB-lite"/>
    </source>
</evidence>
<feature type="compositionally biased region" description="Polar residues" evidence="1">
    <location>
        <begin position="895"/>
        <end position="914"/>
    </location>
</feature>
<feature type="region of interest" description="Disordered" evidence="1">
    <location>
        <begin position="1287"/>
        <end position="1311"/>
    </location>
</feature>
<dbReference type="EMBL" id="QJNU01000864">
    <property type="protein sequence ID" value="RYO84285.1"/>
    <property type="molecule type" value="Genomic_DNA"/>
</dbReference>
<feature type="compositionally biased region" description="Low complexity" evidence="1">
    <location>
        <begin position="1366"/>
        <end position="1376"/>
    </location>
</feature>